<comment type="caution">
    <text evidence="2">The sequence shown here is derived from an EMBL/GenBank/DDBJ whole genome shotgun (WGS) entry which is preliminary data.</text>
</comment>
<dbReference type="RefSeq" id="WP_394479303.1">
    <property type="nucleotide sequence ID" value="NZ_JBIGHV010000004.1"/>
</dbReference>
<sequence>MPYLLIAGGVLLLQAGFSYALILATTGGGSFVALGVMLLAVLGVPLTALINILLIRSGRSSPGRPYVGRLLLVSLLLPVVQLALLILVSVFRL</sequence>
<protein>
    <submittedName>
        <fullName evidence="2">Uncharacterized protein</fullName>
    </submittedName>
</protein>
<feature type="transmembrane region" description="Helical" evidence="1">
    <location>
        <begin position="66"/>
        <end position="91"/>
    </location>
</feature>
<keyword evidence="3" id="KW-1185">Reference proteome</keyword>
<evidence type="ECO:0000313" key="3">
    <source>
        <dbReference type="Proteomes" id="UP001606210"/>
    </source>
</evidence>
<keyword evidence="1" id="KW-1133">Transmembrane helix</keyword>
<keyword evidence="1" id="KW-0812">Transmembrane</keyword>
<dbReference type="EMBL" id="JBIGHV010000004">
    <property type="protein sequence ID" value="MFG6430782.1"/>
    <property type="molecule type" value="Genomic_DNA"/>
</dbReference>
<evidence type="ECO:0000256" key="1">
    <source>
        <dbReference type="SAM" id="Phobius"/>
    </source>
</evidence>
<feature type="transmembrane region" description="Helical" evidence="1">
    <location>
        <begin position="30"/>
        <end position="54"/>
    </location>
</feature>
<proteinExistence type="predicted"/>
<dbReference type="Proteomes" id="UP001606210">
    <property type="component" value="Unassembled WGS sequence"/>
</dbReference>
<evidence type="ECO:0000313" key="2">
    <source>
        <dbReference type="EMBL" id="MFG6430782.1"/>
    </source>
</evidence>
<keyword evidence="1" id="KW-0472">Membrane</keyword>
<accession>A0ABW7F6C3</accession>
<reference evidence="2 3" key="1">
    <citation type="submission" date="2024-08" db="EMBL/GenBank/DDBJ databases">
        <authorList>
            <person name="Lu H."/>
        </authorList>
    </citation>
    <scope>NUCLEOTIDE SEQUENCE [LARGE SCALE GENOMIC DNA]</scope>
    <source>
        <strain evidence="2 3">LYH14W</strain>
    </source>
</reference>
<organism evidence="2 3">
    <name type="scientific">Pelomonas parva</name>
    <dbReference type="NCBI Taxonomy" id="3299032"/>
    <lineage>
        <taxon>Bacteria</taxon>
        <taxon>Pseudomonadati</taxon>
        <taxon>Pseudomonadota</taxon>
        <taxon>Betaproteobacteria</taxon>
        <taxon>Burkholderiales</taxon>
        <taxon>Sphaerotilaceae</taxon>
        <taxon>Roseateles</taxon>
    </lineage>
</organism>
<gene>
    <name evidence="2" type="ORF">ACG00Y_12710</name>
</gene>
<name>A0ABW7F6C3_9BURK</name>